<dbReference type="Gene3D" id="2.30.240.10">
    <property type="entry name" value="At5g01610-like"/>
    <property type="match status" value="1"/>
</dbReference>
<feature type="chain" id="PRO_5043495215" evidence="1">
    <location>
        <begin position="25"/>
        <end position="150"/>
    </location>
</feature>
<proteinExistence type="predicted"/>
<evidence type="ECO:0000256" key="1">
    <source>
        <dbReference type="SAM" id="SignalP"/>
    </source>
</evidence>
<evidence type="ECO:0000313" key="2">
    <source>
        <dbReference type="EMBL" id="GAA0174244.1"/>
    </source>
</evidence>
<dbReference type="PANTHER" id="PTHR31676:SF151">
    <property type="entry name" value="DUF538 FAMILY PROTEIN"/>
    <property type="match status" value="1"/>
</dbReference>
<gene>
    <name evidence="2" type="ORF">LIER_27682</name>
</gene>
<name>A0AAV3RCW1_LITER</name>
<dbReference type="AlphaFoldDB" id="A0AAV3RCW1"/>
<reference evidence="2 3" key="1">
    <citation type="submission" date="2024-01" db="EMBL/GenBank/DDBJ databases">
        <title>The complete chloroplast genome sequence of Lithospermum erythrorhizon: insights into the phylogenetic relationship among Boraginaceae species and the maternal lineages of purple gromwells.</title>
        <authorList>
            <person name="Okada T."/>
            <person name="Watanabe K."/>
        </authorList>
    </citation>
    <scope>NUCLEOTIDE SEQUENCE [LARGE SCALE GENOMIC DNA]</scope>
</reference>
<organism evidence="2 3">
    <name type="scientific">Lithospermum erythrorhizon</name>
    <name type="common">Purple gromwell</name>
    <name type="synonym">Lithospermum officinale var. erythrorhizon</name>
    <dbReference type="NCBI Taxonomy" id="34254"/>
    <lineage>
        <taxon>Eukaryota</taxon>
        <taxon>Viridiplantae</taxon>
        <taxon>Streptophyta</taxon>
        <taxon>Embryophyta</taxon>
        <taxon>Tracheophyta</taxon>
        <taxon>Spermatophyta</taxon>
        <taxon>Magnoliopsida</taxon>
        <taxon>eudicotyledons</taxon>
        <taxon>Gunneridae</taxon>
        <taxon>Pentapetalae</taxon>
        <taxon>asterids</taxon>
        <taxon>lamiids</taxon>
        <taxon>Boraginales</taxon>
        <taxon>Boraginaceae</taxon>
        <taxon>Boraginoideae</taxon>
        <taxon>Lithospermeae</taxon>
        <taxon>Lithospermum</taxon>
    </lineage>
</organism>
<feature type="signal peptide" evidence="1">
    <location>
        <begin position="1"/>
        <end position="24"/>
    </location>
</feature>
<dbReference type="SUPFAM" id="SSF141562">
    <property type="entry name" value="At5g01610-like"/>
    <property type="match status" value="1"/>
</dbReference>
<dbReference type="EMBL" id="BAABME010008985">
    <property type="protein sequence ID" value="GAA0174244.1"/>
    <property type="molecule type" value="Genomic_DNA"/>
</dbReference>
<evidence type="ECO:0000313" key="3">
    <source>
        <dbReference type="Proteomes" id="UP001454036"/>
    </source>
</evidence>
<keyword evidence="1" id="KW-0732">Signal</keyword>
<comment type="caution">
    <text evidence="2">The sequence shown here is derived from an EMBL/GenBank/DDBJ whole genome shotgun (WGS) entry which is preliminary data.</text>
</comment>
<dbReference type="Proteomes" id="UP001454036">
    <property type="component" value="Unassembled WGS sequence"/>
</dbReference>
<protein>
    <submittedName>
        <fullName evidence="2">Uncharacterized protein</fullName>
    </submittedName>
</protein>
<dbReference type="PANTHER" id="PTHR31676">
    <property type="entry name" value="T31J12.3 PROTEIN-RELATED"/>
    <property type="match status" value="1"/>
</dbReference>
<sequence>MAFLSNHCLVLLSLFILITPLTFSQTPSIYDILKENGLPGGLLPKDVIKSYTLSQNGVLEVLLVRPCFTKFDTNALYETVVRANLTYGRLVGLEGLSQEELFLWFPVKDIIVDDPKSGLIVINIGLAHKQLSWSLFENPPDCKSDFLSKF</sequence>
<accession>A0AAV3RCW1</accession>
<dbReference type="InterPro" id="IPR007493">
    <property type="entry name" value="DUF538"/>
</dbReference>
<keyword evidence="3" id="KW-1185">Reference proteome</keyword>
<dbReference type="InterPro" id="IPR036758">
    <property type="entry name" value="At5g01610-like"/>
</dbReference>
<dbReference type="Pfam" id="PF04398">
    <property type="entry name" value="DUF538"/>
    <property type="match status" value="1"/>
</dbReference>